<dbReference type="AlphaFoldDB" id="A0AAN9GP26"/>
<dbReference type="InterPro" id="IPR004031">
    <property type="entry name" value="PMP22/EMP/MP20/Claudin"/>
</dbReference>
<dbReference type="InterPro" id="IPR050579">
    <property type="entry name" value="PMP-22/EMP/MP20-like"/>
</dbReference>
<evidence type="ECO:0000313" key="6">
    <source>
        <dbReference type="EMBL" id="KAK7114871.1"/>
    </source>
</evidence>
<keyword evidence="7" id="KW-1185">Reference proteome</keyword>
<keyword evidence="2 5" id="KW-0812">Transmembrane</keyword>
<dbReference type="PANTHER" id="PTHR10671">
    <property type="entry name" value="EPITHELIAL MEMBRANE PROTEIN-RELATED"/>
    <property type="match status" value="1"/>
</dbReference>
<dbReference type="Proteomes" id="UP001374579">
    <property type="component" value="Unassembled WGS sequence"/>
</dbReference>
<evidence type="ECO:0000313" key="7">
    <source>
        <dbReference type="Proteomes" id="UP001374579"/>
    </source>
</evidence>
<dbReference type="Pfam" id="PF00822">
    <property type="entry name" value="PMP22_Claudin"/>
    <property type="match status" value="1"/>
</dbReference>
<name>A0AAN9GP26_9CAEN</name>
<protein>
    <submittedName>
        <fullName evidence="6">Uncharacterized protein</fullName>
    </submittedName>
</protein>
<comment type="subcellular location">
    <subcellularLocation>
        <location evidence="1">Membrane</location>
        <topology evidence="1">Multi-pass membrane protein</topology>
    </subcellularLocation>
</comment>
<evidence type="ECO:0000256" key="4">
    <source>
        <dbReference type="ARBA" id="ARBA00023136"/>
    </source>
</evidence>
<feature type="transmembrane region" description="Helical" evidence="5">
    <location>
        <begin position="113"/>
        <end position="135"/>
    </location>
</feature>
<dbReference type="GO" id="GO:0005886">
    <property type="term" value="C:plasma membrane"/>
    <property type="evidence" value="ECO:0007669"/>
    <property type="project" value="TreeGrafter"/>
</dbReference>
<evidence type="ECO:0000256" key="2">
    <source>
        <dbReference type="ARBA" id="ARBA00022692"/>
    </source>
</evidence>
<evidence type="ECO:0000256" key="5">
    <source>
        <dbReference type="SAM" id="Phobius"/>
    </source>
</evidence>
<keyword evidence="4 5" id="KW-0472">Membrane</keyword>
<evidence type="ECO:0000256" key="1">
    <source>
        <dbReference type="ARBA" id="ARBA00004141"/>
    </source>
</evidence>
<sequence length="180" mass="18956">MGVKDGFMGASVMMKVALILLIVANLFSWIAFTTTSWGYIDSNIVNFRGDGLWMRCGESVGCSRSDGTRLDWYAAFQAFGIFGFVGINLAMLLVVLTMFVGSCKGNAEANMGAVIMCFAGAVCWLIAVIIFAAEWPDWVGNVPDKFGFSFALAIIALIISVVAGILLVVGGKGGGGTSPA</sequence>
<feature type="transmembrane region" description="Helical" evidence="5">
    <location>
        <begin position="147"/>
        <end position="169"/>
    </location>
</feature>
<keyword evidence="3 5" id="KW-1133">Transmembrane helix</keyword>
<gene>
    <name evidence="6" type="ORF">V1264_000854</name>
</gene>
<evidence type="ECO:0000256" key="3">
    <source>
        <dbReference type="ARBA" id="ARBA00022989"/>
    </source>
</evidence>
<dbReference type="EMBL" id="JBAMIC010000001">
    <property type="protein sequence ID" value="KAK7114871.1"/>
    <property type="molecule type" value="Genomic_DNA"/>
</dbReference>
<proteinExistence type="predicted"/>
<comment type="caution">
    <text evidence="6">The sequence shown here is derived from an EMBL/GenBank/DDBJ whole genome shotgun (WGS) entry which is preliminary data.</text>
</comment>
<dbReference type="Gene3D" id="1.20.140.150">
    <property type="match status" value="1"/>
</dbReference>
<dbReference type="PANTHER" id="PTHR10671:SF108">
    <property type="entry name" value="CLAUDIN FAMILY PROTEIN-RELATED"/>
    <property type="match status" value="1"/>
</dbReference>
<reference evidence="6 7" key="1">
    <citation type="submission" date="2024-02" db="EMBL/GenBank/DDBJ databases">
        <title>Chromosome-scale genome assembly of the rough periwinkle Littorina saxatilis.</title>
        <authorList>
            <person name="De Jode A."/>
            <person name="Faria R."/>
            <person name="Formenti G."/>
            <person name="Sims Y."/>
            <person name="Smith T.P."/>
            <person name="Tracey A."/>
            <person name="Wood J.M.D."/>
            <person name="Zagrodzka Z.B."/>
            <person name="Johannesson K."/>
            <person name="Butlin R.K."/>
            <person name="Leder E.H."/>
        </authorList>
    </citation>
    <scope>NUCLEOTIDE SEQUENCE [LARGE SCALE GENOMIC DNA]</scope>
    <source>
        <strain evidence="6">Snail1</strain>
        <tissue evidence="6">Muscle</tissue>
    </source>
</reference>
<accession>A0AAN9GP26</accession>
<organism evidence="6 7">
    <name type="scientific">Littorina saxatilis</name>
    <dbReference type="NCBI Taxonomy" id="31220"/>
    <lineage>
        <taxon>Eukaryota</taxon>
        <taxon>Metazoa</taxon>
        <taxon>Spiralia</taxon>
        <taxon>Lophotrochozoa</taxon>
        <taxon>Mollusca</taxon>
        <taxon>Gastropoda</taxon>
        <taxon>Caenogastropoda</taxon>
        <taxon>Littorinimorpha</taxon>
        <taxon>Littorinoidea</taxon>
        <taxon>Littorinidae</taxon>
        <taxon>Littorina</taxon>
    </lineage>
</organism>
<feature type="transmembrane region" description="Helical" evidence="5">
    <location>
        <begin position="74"/>
        <end position="101"/>
    </location>
</feature>
<feature type="transmembrane region" description="Helical" evidence="5">
    <location>
        <begin position="12"/>
        <end position="32"/>
    </location>
</feature>